<feature type="domain" description="ATPase BadF/BadG/BcrA/BcrD type" evidence="1">
    <location>
        <begin position="5"/>
        <end position="300"/>
    </location>
</feature>
<gene>
    <name evidence="2" type="ORF">CLV43_101602</name>
</gene>
<dbReference type="GO" id="GO:0016301">
    <property type="term" value="F:kinase activity"/>
    <property type="evidence" value="ECO:0007669"/>
    <property type="project" value="UniProtKB-KW"/>
</dbReference>
<dbReference type="AlphaFoldDB" id="A0A2T0TLD2"/>
<dbReference type="Gene3D" id="3.30.420.40">
    <property type="match status" value="2"/>
</dbReference>
<dbReference type="OrthoDB" id="8701357at2"/>
<sequence>MGFVVGLDAGGTATRAVVLDLDGTRLGAGVAGGANPNSHPPARAASQIGDALRAALEGLDVRKVQSGVLGMAGSSKLTDPAVAALFEKAWAEAGLRCPMRVVTDCEAAFAAGSASPDGTVVVAGTGSIAARIVDHKLRGTTGGYGWLLGDEGSAFWMGRSAVRDTLGQLETDEPLSALAEAVLGMSLVETAQRRRMWSRLITVVNSSPPIGLARYAPLVSAMAADQDPHALDIVDTAARLLADTAMAAREPGERTPIVLVGSLVGPSSPVGDRLRSLLRARTGATVRVATEGAAGAAWLAALDLLGPTAPRPA</sequence>
<reference evidence="2 3" key="1">
    <citation type="submission" date="2018-03" db="EMBL/GenBank/DDBJ databases">
        <title>Genomic Encyclopedia of Archaeal and Bacterial Type Strains, Phase II (KMG-II): from individual species to whole genera.</title>
        <authorList>
            <person name="Goeker M."/>
        </authorList>
    </citation>
    <scope>NUCLEOTIDE SEQUENCE [LARGE SCALE GENOMIC DNA]</scope>
    <source>
        <strain evidence="2 3">DSM 44720</strain>
    </source>
</reference>
<dbReference type="PANTHER" id="PTHR43190">
    <property type="entry name" value="N-ACETYL-D-GLUCOSAMINE KINASE"/>
    <property type="match status" value="1"/>
</dbReference>
<dbReference type="RefSeq" id="WP_106185369.1">
    <property type="nucleotide sequence ID" value="NZ_PVTF01000001.1"/>
</dbReference>
<name>A0A2T0TLD2_9PSEU</name>
<dbReference type="CDD" id="cd24007">
    <property type="entry name" value="ASKHA_NBD_eukNAGK-like"/>
    <property type="match status" value="1"/>
</dbReference>
<keyword evidence="3" id="KW-1185">Reference proteome</keyword>
<evidence type="ECO:0000313" key="3">
    <source>
        <dbReference type="Proteomes" id="UP000239494"/>
    </source>
</evidence>
<dbReference type="InterPro" id="IPR002731">
    <property type="entry name" value="ATPase_BadF"/>
</dbReference>
<evidence type="ECO:0000313" key="2">
    <source>
        <dbReference type="EMBL" id="PRY46328.1"/>
    </source>
</evidence>
<dbReference type="EMBL" id="PVTF01000001">
    <property type="protein sequence ID" value="PRY46328.1"/>
    <property type="molecule type" value="Genomic_DNA"/>
</dbReference>
<dbReference type="SUPFAM" id="SSF53067">
    <property type="entry name" value="Actin-like ATPase domain"/>
    <property type="match status" value="2"/>
</dbReference>
<proteinExistence type="predicted"/>
<organism evidence="2 3">
    <name type="scientific">Umezawaea tangerina</name>
    <dbReference type="NCBI Taxonomy" id="84725"/>
    <lineage>
        <taxon>Bacteria</taxon>
        <taxon>Bacillati</taxon>
        <taxon>Actinomycetota</taxon>
        <taxon>Actinomycetes</taxon>
        <taxon>Pseudonocardiales</taxon>
        <taxon>Pseudonocardiaceae</taxon>
        <taxon>Umezawaea</taxon>
    </lineage>
</organism>
<protein>
    <submittedName>
        <fullName evidence="2">N-acetylglucosamine kinase-like BadF-type ATPase</fullName>
    </submittedName>
</protein>
<evidence type="ECO:0000259" key="1">
    <source>
        <dbReference type="Pfam" id="PF01869"/>
    </source>
</evidence>
<dbReference type="PANTHER" id="PTHR43190:SF3">
    <property type="entry name" value="N-ACETYL-D-GLUCOSAMINE KINASE"/>
    <property type="match status" value="1"/>
</dbReference>
<accession>A0A2T0TLD2</accession>
<keyword evidence="2" id="KW-0808">Transferase</keyword>
<dbReference type="InterPro" id="IPR043129">
    <property type="entry name" value="ATPase_NBD"/>
</dbReference>
<dbReference type="Proteomes" id="UP000239494">
    <property type="component" value="Unassembled WGS sequence"/>
</dbReference>
<dbReference type="InterPro" id="IPR052519">
    <property type="entry name" value="Euk-type_GlcNAc_Kinase"/>
</dbReference>
<comment type="caution">
    <text evidence="2">The sequence shown here is derived from an EMBL/GenBank/DDBJ whole genome shotgun (WGS) entry which is preliminary data.</text>
</comment>
<dbReference type="Pfam" id="PF01869">
    <property type="entry name" value="BcrAD_BadFG"/>
    <property type="match status" value="1"/>
</dbReference>
<keyword evidence="2" id="KW-0418">Kinase</keyword>